<name>A0A368NLY8_9GAMM</name>
<evidence type="ECO:0000256" key="5">
    <source>
        <dbReference type="ARBA" id="ARBA00023136"/>
    </source>
</evidence>
<evidence type="ECO:0000313" key="7">
    <source>
        <dbReference type="EMBL" id="RCU51120.1"/>
    </source>
</evidence>
<keyword evidence="8" id="KW-1185">Reference proteome</keyword>
<dbReference type="Proteomes" id="UP000252558">
    <property type="component" value="Unassembled WGS sequence"/>
</dbReference>
<proteinExistence type="inferred from homology"/>
<feature type="transmembrane region" description="Helical" evidence="6">
    <location>
        <begin position="353"/>
        <end position="373"/>
    </location>
</feature>
<feature type="transmembrane region" description="Helical" evidence="6">
    <location>
        <begin position="411"/>
        <end position="433"/>
    </location>
</feature>
<feature type="transmembrane region" description="Helical" evidence="6">
    <location>
        <begin position="275"/>
        <end position="298"/>
    </location>
</feature>
<dbReference type="AlphaFoldDB" id="A0A368NLY8"/>
<dbReference type="InterPro" id="IPR044644">
    <property type="entry name" value="DinF-like"/>
</dbReference>
<dbReference type="EMBL" id="QPID01000003">
    <property type="protein sequence ID" value="RCU51120.1"/>
    <property type="molecule type" value="Genomic_DNA"/>
</dbReference>
<dbReference type="RefSeq" id="WP_114337716.1">
    <property type="nucleotide sequence ID" value="NZ_QPID01000003.1"/>
</dbReference>
<organism evidence="7 8">
    <name type="scientific">Corallincola holothuriorum</name>
    <dbReference type="NCBI Taxonomy" id="2282215"/>
    <lineage>
        <taxon>Bacteria</taxon>
        <taxon>Pseudomonadati</taxon>
        <taxon>Pseudomonadota</taxon>
        <taxon>Gammaproteobacteria</taxon>
        <taxon>Alteromonadales</taxon>
        <taxon>Psychromonadaceae</taxon>
        <taxon>Corallincola</taxon>
    </lineage>
</organism>
<feature type="transmembrane region" description="Helical" evidence="6">
    <location>
        <begin position="133"/>
        <end position="156"/>
    </location>
</feature>
<dbReference type="PANTHER" id="PTHR42893:SF46">
    <property type="entry name" value="PROTEIN DETOXIFICATION 44, CHLOROPLASTIC"/>
    <property type="match status" value="1"/>
</dbReference>
<sequence>MVHPLALRAGHRRVLALALPMVASNISVPLLGLVDTFVIGHMDASYYLGGVAMGAMLISLLFWLLGFLRMSTTGLVAQAHGAKDYSLSLQRLGQAAILALTLAFTLLILQLPIKQLALTVAGGSEQVTHYAGVYFDIRIWSAPAALLNLVLLGWFLGMQDAKAPMWVLLLTNLVNIVFDILFVPVLQWGVAGAAAASVLADYAGLLLALWLFQRKLRRLSVPLPWQGVMDWPMIKGLLALNRDIFIRALMLQLCFAFITLQGARLGDEIIAGNAVLLNFLMLASYGLDGFAYAAEALFGRALGQQRRASAIWVLWISGFWSLMLGLGFALVFWLGGEQIIARLTDITAVRETALLYLPYLIVLPIVACWCFWLDGIFIGATLGKAMRNSMLLSTLGVFFPTWWLLQGAGNHALWSAMLLFMAARGVTLAVMLLKGWRSQRVPFSWAPR</sequence>
<dbReference type="CDD" id="cd13136">
    <property type="entry name" value="MATE_DinF_like"/>
    <property type="match status" value="1"/>
</dbReference>
<feature type="transmembrane region" description="Helical" evidence="6">
    <location>
        <begin position="310"/>
        <end position="333"/>
    </location>
</feature>
<evidence type="ECO:0000256" key="6">
    <source>
        <dbReference type="SAM" id="Phobius"/>
    </source>
</evidence>
<gene>
    <name evidence="7" type="ORF">DU002_07350</name>
</gene>
<feature type="transmembrane region" description="Helical" evidence="6">
    <location>
        <begin position="163"/>
        <end position="182"/>
    </location>
</feature>
<dbReference type="Pfam" id="PF01554">
    <property type="entry name" value="MatE"/>
    <property type="match status" value="2"/>
</dbReference>
<comment type="caution">
    <text evidence="7">The sequence shown here is derived from an EMBL/GenBank/DDBJ whole genome shotgun (WGS) entry which is preliminary data.</text>
</comment>
<feature type="transmembrane region" description="Helical" evidence="6">
    <location>
        <begin position="188"/>
        <end position="212"/>
    </location>
</feature>
<dbReference type="GO" id="GO:0015297">
    <property type="term" value="F:antiporter activity"/>
    <property type="evidence" value="ECO:0007669"/>
    <property type="project" value="InterPro"/>
</dbReference>
<keyword evidence="5 6" id="KW-0472">Membrane</keyword>
<evidence type="ECO:0000256" key="2">
    <source>
        <dbReference type="ARBA" id="ARBA00010199"/>
    </source>
</evidence>
<dbReference type="NCBIfam" id="TIGR00797">
    <property type="entry name" value="matE"/>
    <property type="match status" value="1"/>
</dbReference>
<dbReference type="GO" id="GO:0005886">
    <property type="term" value="C:plasma membrane"/>
    <property type="evidence" value="ECO:0007669"/>
    <property type="project" value="TreeGrafter"/>
</dbReference>
<feature type="transmembrane region" description="Helical" evidence="6">
    <location>
        <begin position="95"/>
        <end position="113"/>
    </location>
</feature>
<dbReference type="InterPro" id="IPR002528">
    <property type="entry name" value="MATE_fam"/>
</dbReference>
<evidence type="ECO:0000256" key="3">
    <source>
        <dbReference type="ARBA" id="ARBA00022692"/>
    </source>
</evidence>
<dbReference type="NCBIfam" id="NF007690">
    <property type="entry name" value="PRK10367.1"/>
    <property type="match status" value="1"/>
</dbReference>
<comment type="similarity">
    <text evidence="2">Belongs to the multi antimicrobial extrusion (MATE) (TC 2.A.66.1) family.</text>
</comment>
<dbReference type="PANTHER" id="PTHR42893">
    <property type="entry name" value="PROTEIN DETOXIFICATION 44, CHLOROPLASTIC-RELATED"/>
    <property type="match status" value="1"/>
</dbReference>
<feature type="transmembrane region" description="Helical" evidence="6">
    <location>
        <begin position="385"/>
        <end position="405"/>
    </location>
</feature>
<feature type="transmembrane region" description="Helical" evidence="6">
    <location>
        <begin position="244"/>
        <end position="263"/>
    </location>
</feature>
<evidence type="ECO:0000256" key="4">
    <source>
        <dbReference type="ARBA" id="ARBA00022989"/>
    </source>
</evidence>
<keyword evidence="3 6" id="KW-0812">Transmembrane</keyword>
<dbReference type="GO" id="GO:0042910">
    <property type="term" value="F:xenobiotic transmembrane transporter activity"/>
    <property type="evidence" value="ECO:0007669"/>
    <property type="project" value="InterPro"/>
</dbReference>
<accession>A0A368NLY8</accession>
<feature type="transmembrane region" description="Helical" evidence="6">
    <location>
        <begin position="14"/>
        <end position="34"/>
    </location>
</feature>
<reference evidence="7 8" key="1">
    <citation type="submission" date="2018-07" db="EMBL/GenBank/DDBJ databases">
        <title>Corallincola holothuriorum sp. nov., a new facultative anaerobe isolated from sea cucumber Apostichopus japonicus.</title>
        <authorList>
            <person name="Xia H."/>
        </authorList>
    </citation>
    <scope>NUCLEOTIDE SEQUENCE [LARGE SCALE GENOMIC DNA]</scope>
    <source>
        <strain evidence="7 8">C4</strain>
    </source>
</reference>
<evidence type="ECO:0000313" key="8">
    <source>
        <dbReference type="Proteomes" id="UP000252558"/>
    </source>
</evidence>
<protein>
    <submittedName>
        <fullName evidence="7">MATE family efflux transporter DinF</fullName>
    </submittedName>
</protein>
<keyword evidence="4 6" id="KW-1133">Transmembrane helix</keyword>
<comment type="subcellular location">
    <subcellularLocation>
        <location evidence="1">Membrane</location>
        <topology evidence="1">Multi-pass membrane protein</topology>
    </subcellularLocation>
</comment>
<dbReference type="OrthoDB" id="9789527at2"/>
<feature type="transmembrane region" description="Helical" evidence="6">
    <location>
        <begin position="46"/>
        <end position="68"/>
    </location>
</feature>
<evidence type="ECO:0000256" key="1">
    <source>
        <dbReference type="ARBA" id="ARBA00004141"/>
    </source>
</evidence>